<evidence type="ECO:0000313" key="2">
    <source>
        <dbReference type="EMBL" id="OAA67540.1"/>
    </source>
</evidence>
<feature type="compositionally biased region" description="Basic and acidic residues" evidence="1">
    <location>
        <begin position="524"/>
        <end position="537"/>
    </location>
</feature>
<feature type="region of interest" description="Disordered" evidence="1">
    <location>
        <begin position="829"/>
        <end position="873"/>
    </location>
</feature>
<feature type="compositionally biased region" description="Basic and acidic residues" evidence="1">
    <location>
        <begin position="716"/>
        <end position="726"/>
    </location>
</feature>
<feature type="compositionally biased region" description="Acidic residues" evidence="1">
    <location>
        <begin position="538"/>
        <end position="564"/>
    </location>
</feature>
<dbReference type="STRING" id="1081104.A0A167ZHY2"/>
<evidence type="ECO:0000313" key="3">
    <source>
        <dbReference type="Proteomes" id="UP000076744"/>
    </source>
</evidence>
<feature type="compositionally biased region" description="Polar residues" evidence="1">
    <location>
        <begin position="847"/>
        <end position="872"/>
    </location>
</feature>
<dbReference type="RefSeq" id="XP_018705529.1">
    <property type="nucleotide sequence ID" value="XM_018847322.1"/>
</dbReference>
<dbReference type="AlphaFoldDB" id="A0A167ZHY2"/>
<reference evidence="2 3" key="1">
    <citation type="journal article" date="2016" name="Genome Biol. Evol.">
        <title>Divergent and convergent evolution of fungal pathogenicity.</title>
        <authorList>
            <person name="Shang Y."/>
            <person name="Xiao G."/>
            <person name="Zheng P."/>
            <person name="Cen K."/>
            <person name="Zhan S."/>
            <person name="Wang C."/>
        </authorList>
    </citation>
    <scope>NUCLEOTIDE SEQUENCE [LARGE SCALE GENOMIC DNA]</scope>
    <source>
        <strain evidence="2 3">ARSEF 2679</strain>
    </source>
</reference>
<feature type="region of interest" description="Disordered" evidence="1">
    <location>
        <begin position="435"/>
        <end position="591"/>
    </location>
</feature>
<feature type="compositionally biased region" description="Polar residues" evidence="1">
    <location>
        <begin position="263"/>
        <end position="274"/>
    </location>
</feature>
<dbReference type="EMBL" id="AZHB01000007">
    <property type="protein sequence ID" value="OAA67540.1"/>
    <property type="molecule type" value="Genomic_DNA"/>
</dbReference>
<feature type="region of interest" description="Disordered" evidence="1">
    <location>
        <begin position="188"/>
        <end position="220"/>
    </location>
</feature>
<comment type="caution">
    <text evidence="2">The sequence shown here is derived from an EMBL/GenBank/DDBJ whole genome shotgun (WGS) entry which is preliminary data.</text>
</comment>
<protein>
    <submittedName>
        <fullName evidence="2">Uncharacterized protein</fullName>
    </submittedName>
</protein>
<feature type="region of interest" description="Disordered" evidence="1">
    <location>
        <begin position="263"/>
        <end position="331"/>
    </location>
</feature>
<feature type="region of interest" description="Disordered" evidence="1">
    <location>
        <begin position="618"/>
        <end position="731"/>
    </location>
</feature>
<feature type="region of interest" description="Disordered" evidence="1">
    <location>
        <begin position="115"/>
        <end position="135"/>
    </location>
</feature>
<evidence type="ECO:0000256" key="1">
    <source>
        <dbReference type="SAM" id="MobiDB-lite"/>
    </source>
</evidence>
<dbReference type="OrthoDB" id="3438840at2759"/>
<organism evidence="2 3">
    <name type="scientific">Cordyceps fumosorosea (strain ARSEF 2679)</name>
    <name type="common">Isaria fumosorosea</name>
    <dbReference type="NCBI Taxonomy" id="1081104"/>
    <lineage>
        <taxon>Eukaryota</taxon>
        <taxon>Fungi</taxon>
        <taxon>Dikarya</taxon>
        <taxon>Ascomycota</taxon>
        <taxon>Pezizomycotina</taxon>
        <taxon>Sordariomycetes</taxon>
        <taxon>Hypocreomycetidae</taxon>
        <taxon>Hypocreales</taxon>
        <taxon>Cordycipitaceae</taxon>
        <taxon>Cordyceps</taxon>
    </lineage>
</organism>
<feature type="compositionally biased region" description="Polar residues" evidence="1">
    <location>
        <begin position="292"/>
        <end position="304"/>
    </location>
</feature>
<accession>A0A167ZHY2</accession>
<dbReference type="GeneID" id="30020008"/>
<gene>
    <name evidence="2" type="ORF">ISF_03716</name>
</gene>
<name>A0A167ZHY2_CORFA</name>
<dbReference type="Proteomes" id="UP000076744">
    <property type="component" value="Unassembled WGS sequence"/>
</dbReference>
<feature type="compositionally biased region" description="Polar residues" evidence="1">
    <location>
        <begin position="17"/>
        <end position="36"/>
    </location>
</feature>
<proteinExistence type="predicted"/>
<feature type="region of interest" description="Disordered" evidence="1">
    <location>
        <begin position="1"/>
        <end position="63"/>
    </location>
</feature>
<keyword evidence="3" id="KW-1185">Reference proteome</keyword>
<sequence>MATTPTAAPARRHARQDSNGSNPTLRPQASSPTLTNPDMILPDYDDREPLPPSLQHHHQQSLGWGGVPLNDDMFDFADVVDSSSASPAYPLNTPIIYGNGTMLSDIGEVTEVESNVGGPTRQLSARSRRSNHSDDNLAAATHKQLLRRAPGAGANAKDNRASIDSAHTIPAHHDGAFADFDDTVSVDDSNFQGDDEESVASSFFDGHSRPRNGLASKRSDLSLNQDRYSTSSISRRAEQILANAKRRLTTMEGNLTRARTFSYSSVSDGSTPSPIRTPKSPGFRTPVHARNGSENSIATANQNGMPPRSASALGAAGGYRQPLPHSRSADSINRLNHGISQHPLDLALEPLSEDDGTQDDDNSDSTQVARYASPTFNGYNDVGIARSTSAAQMRGIQDQMNGLKGKIFSLREQAAADSMKRRSLQSLRTQSLFTNARVEDGDEDSKSAQGQDVASPALGSPFRAEFAKAHSGDDELPPPQNEQQTPPWKRSEREPVVARHSPMQNLHQAYLQDENTPPKGKAAAAKEKFDRLEKSGYADEDDDLDTENGDAEDPAEEPAEDPAEENTVADLEADDVSESGDSLYHEAYQHPLSHEDREDAFDYEHFFLHSAMGHVSRQSYRAPEEDDSGSDCSDGSVETTRALPTAASGRPRRPSLDTMTSVDSFATAREGRDSRASTIDTVDDGYESPIIGVTQIHSQTNKRLAPSTQESGSSSEDSRSSKERYGPRHAFQFRPAAMAANTIGHPKRIGLHRPSVSSFESTGTNRSFPLIHKTRLSGNTTPRESPELMMRGMRSLPQSRRSSMNETVLARMSNGSMSGSVNGSLNGSANGSITGSVGGPVNGSAHGHSSSMNGGDVNGSRNVAVSSPTMQPLSGEDQVSVDLLLASIQKCALGLRDTTPSGIKMHDAYRRRLEAARQILDGAPDSF</sequence>